<dbReference type="GO" id="GO:0043139">
    <property type="term" value="F:5'-3' DNA helicase activity"/>
    <property type="evidence" value="ECO:0007669"/>
    <property type="project" value="EnsemblFungi"/>
</dbReference>
<dbReference type="SUPFAM" id="SSF52540">
    <property type="entry name" value="P-loop containing nucleoside triphosphate hydrolases"/>
    <property type="match status" value="1"/>
</dbReference>
<evidence type="ECO:0000256" key="2">
    <source>
        <dbReference type="ARBA" id="ARBA00004496"/>
    </source>
</evidence>
<dbReference type="PANTHER" id="PTHR43788">
    <property type="entry name" value="DNA2/NAM7 HELICASE FAMILY MEMBER"/>
    <property type="match status" value="1"/>
</dbReference>
<dbReference type="InterPro" id="IPR004483">
    <property type="entry name" value="SMUBP-2/Hcs1-like"/>
</dbReference>
<evidence type="ECO:0000256" key="9">
    <source>
        <dbReference type="ARBA" id="ARBA00022840"/>
    </source>
</evidence>
<dbReference type="Pfam" id="PF21138">
    <property type="entry name" value="SMUBP-2_HCS1_1B"/>
    <property type="match status" value="1"/>
</dbReference>
<comment type="catalytic activity">
    <reaction evidence="11">
        <text>ATP + H2O = ADP + phosphate + H(+)</text>
        <dbReference type="Rhea" id="RHEA:13065"/>
        <dbReference type="ChEBI" id="CHEBI:15377"/>
        <dbReference type="ChEBI" id="CHEBI:15378"/>
        <dbReference type="ChEBI" id="CHEBI:30616"/>
        <dbReference type="ChEBI" id="CHEBI:43474"/>
        <dbReference type="ChEBI" id="CHEBI:456216"/>
        <dbReference type="EC" id="3.6.4.12"/>
    </reaction>
    <physiologicalReaction direction="left-to-right" evidence="11">
        <dbReference type="Rhea" id="RHEA:13066"/>
    </physiologicalReaction>
</comment>
<dbReference type="CDD" id="cd18808">
    <property type="entry name" value="SF1_C_Upf1"/>
    <property type="match status" value="1"/>
</dbReference>
<dbReference type="STRING" id="1071380.I2H0K9"/>
<evidence type="ECO:0000256" key="10">
    <source>
        <dbReference type="ARBA" id="ARBA00023242"/>
    </source>
</evidence>
<dbReference type="GO" id="GO:0043601">
    <property type="term" value="C:nuclear replisome"/>
    <property type="evidence" value="ECO:0007669"/>
    <property type="project" value="EnsemblFungi"/>
</dbReference>
<dbReference type="GO" id="GO:0016787">
    <property type="term" value="F:hydrolase activity"/>
    <property type="evidence" value="ECO:0007669"/>
    <property type="project" value="UniProtKB-KW"/>
</dbReference>
<dbReference type="GO" id="GO:0005737">
    <property type="term" value="C:cytoplasm"/>
    <property type="evidence" value="ECO:0007669"/>
    <property type="project" value="UniProtKB-SubCell"/>
</dbReference>
<feature type="compositionally biased region" description="Basic residues" evidence="12">
    <location>
        <begin position="99"/>
        <end position="111"/>
    </location>
</feature>
<keyword evidence="10" id="KW-0539">Nucleus</keyword>
<dbReference type="GO" id="GO:0005524">
    <property type="term" value="F:ATP binding"/>
    <property type="evidence" value="ECO:0007669"/>
    <property type="project" value="UniProtKB-KW"/>
</dbReference>
<proteinExistence type="inferred from homology"/>
<keyword evidence="6" id="KW-0547">Nucleotide-binding</keyword>
<evidence type="ECO:0000256" key="3">
    <source>
        <dbReference type="ARBA" id="ARBA00007913"/>
    </source>
</evidence>
<dbReference type="InterPro" id="IPR014001">
    <property type="entry name" value="Helicase_ATP-bd"/>
</dbReference>
<dbReference type="InterPro" id="IPR047187">
    <property type="entry name" value="SF1_C_Upf1"/>
</dbReference>
<dbReference type="HOGENOM" id="CLU_001666_8_2_1"/>
<dbReference type="Gene3D" id="3.40.50.300">
    <property type="entry name" value="P-loop containing nucleotide triphosphate hydrolases"/>
    <property type="match status" value="2"/>
</dbReference>
<evidence type="ECO:0000313" key="15">
    <source>
        <dbReference type="Proteomes" id="UP000002866"/>
    </source>
</evidence>
<dbReference type="EMBL" id="HE806318">
    <property type="protein sequence ID" value="CCH59911.1"/>
    <property type="molecule type" value="Genomic_DNA"/>
</dbReference>
<dbReference type="GO" id="GO:0003723">
    <property type="term" value="F:RNA binding"/>
    <property type="evidence" value="ECO:0007669"/>
    <property type="project" value="InterPro"/>
</dbReference>
<accession>I2H0K9</accession>
<keyword evidence="8" id="KW-0347">Helicase</keyword>
<keyword evidence="5" id="KW-0963">Cytoplasm</keyword>
<dbReference type="InterPro" id="IPR027417">
    <property type="entry name" value="P-loop_NTPase"/>
</dbReference>
<evidence type="ECO:0000259" key="13">
    <source>
        <dbReference type="SMART" id="SM00487"/>
    </source>
</evidence>
<protein>
    <recommendedName>
        <fullName evidence="4">DNA helicase</fullName>
        <ecNumber evidence="4">3.6.4.12</ecNumber>
    </recommendedName>
</protein>
<gene>
    <name evidence="14" type="primary">TBLA0C00960</name>
    <name evidence="14" type="ORF">TBLA_0C00960</name>
</gene>
<dbReference type="SMART" id="SM00487">
    <property type="entry name" value="DEXDc"/>
    <property type="match status" value="1"/>
</dbReference>
<dbReference type="PANTHER" id="PTHR43788:SF8">
    <property type="entry name" value="DNA-BINDING PROTEIN SMUBP-2"/>
    <property type="match status" value="1"/>
</dbReference>
<evidence type="ECO:0000256" key="11">
    <source>
        <dbReference type="ARBA" id="ARBA00048432"/>
    </source>
</evidence>
<evidence type="ECO:0000313" key="14">
    <source>
        <dbReference type="EMBL" id="CCH59911.1"/>
    </source>
</evidence>
<organism evidence="14 15">
    <name type="scientific">Henningerozyma blattae (strain ATCC 34711 / CBS 6284 / DSM 70876 / NBRC 10599 / NRRL Y-10934 / UCD 77-7)</name>
    <name type="common">Yeast</name>
    <name type="synonym">Tetrapisispora blattae</name>
    <dbReference type="NCBI Taxonomy" id="1071380"/>
    <lineage>
        <taxon>Eukaryota</taxon>
        <taxon>Fungi</taxon>
        <taxon>Dikarya</taxon>
        <taxon>Ascomycota</taxon>
        <taxon>Saccharomycotina</taxon>
        <taxon>Saccharomycetes</taxon>
        <taxon>Saccharomycetales</taxon>
        <taxon>Saccharomycetaceae</taxon>
        <taxon>Henningerozyma</taxon>
    </lineage>
</organism>
<dbReference type="Pfam" id="PF13087">
    <property type="entry name" value="AAA_12"/>
    <property type="match status" value="1"/>
</dbReference>
<dbReference type="NCBIfam" id="TIGR00376">
    <property type="entry name" value="IGHMBP2 family helicase"/>
    <property type="match status" value="1"/>
</dbReference>
<dbReference type="Proteomes" id="UP000002866">
    <property type="component" value="Chromosome 3"/>
</dbReference>
<keyword evidence="7" id="KW-0378">Hydrolase</keyword>
<evidence type="ECO:0000256" key="8">
    <source>
        <dbReference type="ARBA" id="ARBA00022806"/>
    </source>
</evidence>
<comment type="subcellular location">
    <subcellularLocation>
        <location evidence="2">Cytoplasm</location>
    </subcellularLocation>
    <subcellularLocation>
        <location evidence="1">Nucleus</location>
    </subcellularLocation>
</comment>
<evidence type="ECO:0000256" key="7">
    <source>
        <dbReference type="ARBA" id="ARBA00022801"/>
    </source>
</evidence>
<dbReference type="InParanoid" id="I2H0K9"/>
<dbReference type="AlphaFoldDB" id="I2H0K9"/>
<feature type="region of interest" description="Disordered" evidence="12">
    <location>
        <begin position="86"/>
        <end position="117"/>
    </location>
</feature>
<reference evidence="14 15" key="1">
    <citation type="journal article" date="2011" name="Proc. Natl. Acad. Sci. U.S.A.">
        <title>Evolutionary erosion of yeast sex chromosomes by mating-type switching accidents.</title>
        <authorList>
            <person name="Gordon J.L."/>
            <person name="Armisen D."/>
            <person name="Proux-Wera E."/>
            <person name="Oheigeartaigh S.S."/>
            <person name="Byrne K.P."/>
            <person name="Wolfe K.H."/>
        </authorList>
    </citation>
    <scope>NUCLEOTIDE SEQUENCE [LARGE SCALE GENOMIC DNA]</scope>
    <source>
        <strain evidence="15">ATCC 34711 / CBS 6284 / DSM 70876 / NBRC 10599 / NRRL Y-10934 / UCD 77-7</strain>
    </source>
</reference>
<dbReference type="KEGG" id="tbl:TBLA_0C00960"/>
<evidence type="ECO:0000256" key="12">
    <source>
        <dbReference type="SAM" id="MobiDB-lite"/>
    </source>
</evidence>
<dbReference type="RefSeq" id="XP_004179430.1">
    <property type="nucleotide sequence ID" value="XM_004179382.1"/>
</dbReference>
<name>I2H0K9_HENB6</name>
<dbReference type="OMA" id="TIIHGPP"/>
<evidence type="ECO:0000256" key="5">
    <source>
        <dbReference type="ARBA" id="ARBA00022490"/>
    </source>
</evidence>
<dbReference type="FunCoup" id="I2H0K9">
    <property type="interactions" value="576"/>
</dbReference>
<dbReference type="GO" id="GO:0003677">
    <property type="term" value="F:DNA binding"/>
    <property type="evidence" value="ECO:0007669"/>
    <property type="project" value="InterPro"/>
</dbReference>
<dbReference type="GO" id="GO:0006301">
    <property type="term" value="P:DNA damage tolerance"/>
    <property type="evidence" value="ECO:0007669"/>
    <property type="project" value="EnsemblFungi"/>
</dbReference>
<dbReference type="eggNOG" id="KOG1803">
    <property type="taxonomic scope" value="Eukaryota"/>
</dbReference>
<dbReference type="GeneID" id="14494879"/>
<keyword evidence="9" id="KW-0067">ATP-binding</keyword>
<dbReference type="InterPro" id="IPR041677">
    <property type="entry name" value="DNA2/NAM7_AAA_11"/>
</dbReference>
<evidence type="ECO:0000256" key="6">
    <source>
        <dbReference type="ARBA" id="ARBA00022741"/>
    </source>
</evidence>
<keyword evidence="15" id="KW-1185">Reference proteome</keyword>
<dbReference type="InterPro" id="IPR048761">
    <property type="entry name" value="SMUBP-2_HCS1_1B"/>
</dbReference>
<comment type="similarity">
    <text evidence="3">Belongs to the DNA2/NAM7 helicase family.</text>
</comment>
<dbReference type="OrthoDB" id="6513042at2759"/>
<dbReference type="InterPro" id="IPR050534">
    <property type="entry name" value="Coronavir_polyprotein_1ab"/>
</dbReference>
<dbReference type="Pfam" id="PF13086">
    <property type="entry name" value="AAA_11"/>
    <property type="match status" value="1"/>
</dbReference>
<sequence>MSKELSELFLNAIEYEKSQDIKQTTELLQSSSLKTLVSSGYAISKLILENIRSGIGGKLFLELGPDHATSTEIAGGNIRTGDIVSIRPSTSSSKDKKQAKLQSNKHHKPLRNHKDYNKSDAVPIDAVVGVVTKINEKVLIIAIEENQEKNAIQLYSCTRLYVFKTVNDITYKRMESTMRKLSEFKFLSDKKIVQYLLNEAQFIRQSPISDVKFENDQLNESQKTAIKFSLANSISIIHGPPGTGKTYTLVELIQQLVHRGQRVLVCGPSNISVDTILERLSKVLPPDSLLRIGHPARLLEKNLSYSLDVLSKTGDFGSILKDILNDIDKTIRDIRKMKKDKDRREGWKLVKELRQELKEREGKAITEFILKSKVIVATLHGSSSRELCSVYKDIGDRNLFDTLIIDEVSQSLEPQCWIPIISHYKSDITKLVLAGDNQQLSPTIKTTDNSKIIKTLGTTLFDRLVKNYGDQFKLLLNVQYRMNKDIMQFPSEQMYDNKLVADESVSRLLLNDLSGVDDNDETMVPLLWYDTQGDEFPESSDDAENADIISSKYNEGEALIVKDHVIKLMDSNISQEHIGIISPYSAQVSYLKKLLREKYPLIEIQTVDGFQGREKEVIILTLVRSNEKFEVGFLKEERRLNVAMTRPKKQLCIVGNMEMLERSRNKYLKNWANWNSNNSEIRYPDISELLEIYS</sequence>
<dbReference type="InterPro" id="IPR041679">
    <property type="entry name" value="DNA2/NAM7-like_C"/>
</dbReference>
<evidence type="ECO:0000256" key="1">
    <source>
        <dbReference type="ARBA" id="ARBA00004123"/>
    </source>
</evidence>
<dbReference type="GO" id="GO:0033203">
    <property type="term" value="C:DNA helicase A complex"/>
    <property type="evidence" value="ECO:0007669"/>
    <property type="project" value="EnsemblFungi"/>
</dbReference>
<feature type="domain" description="Helicase ATP-binding" evidence="13">
    <location>
        <begin position="214"/>
        <end position="489"/>
    </location>
</feature>
<dbReference type="EC" id="3.6.4.12" evidence="4"/>
<dbReference type="FunFam" id="3.40.50.300:FF:000326">
    <property type="entry name" value="P-loop containing nucleoside triphosphate hydrolase"/>
    <property type="match status" value="1"/>
</dbReference>
<evidence type="ECO:0000256" key="4">
    <source>
        <dbReference type="ARBA" id="ARBA00012551"/>
    </source>
</evidence>
<dbReference type="Gene3D" id="2.40.30.270">
    <property type="match status" value="1"/>
</dbReference>